<dbReference type="EMBL" id="WCLA01000027">
    <property type="protein sequence ID" value="KAB5326217.1"/>
    <property type="molecule type" value="Genomic_DNA"/>
</dbReference>
<comment type="caution">
    <text evidence="1">The sequence shown here is derived from an EMBL/GenBank/DDBJ whole genome shotgun (WGS) entry which is preliminary data.</text>
</comment>
<proteinExistence type="predicted"/>
<sequence length="343" mass="41052">MKNMTDMQRQYLQMLKEEEKEELSKNLNLITSFKELALKRGVKLIDENFSYIRTIGIVASYPNIVEYLCQDVKRDKEGLYNFSQLCSNYERKAIAEGLLYSKDFILMVHPHFRRSYFDKNNFAPRFVELFWKESFNDIEPSIALDCNRVRIDVNDRLYKEFDTWYGAKFSENIELIPDGIVHLRPPLDLDNSFVSLFFNNTYSLDIKWSTKGKIKTFQSEEFKTEDVFILHNRNIVYPVRYVHAEFDLDTKKFRHFDGAIHYYTAEEYYGRRDSDFNYNTKESNQIKSQSEKLFKMNGVVDVETWIKFTSHFMTGNPLIFEYFEGKYPENIEEIICKMRNKNE</sequence>
<dbReference type="RefSeq" id="WP_147331231.1">
    <property type="nucleotide sequence ID" value="NZ_JAQDRC010000011.1"/>
</dbReference>
<name>A0A7J5LKU8_BACSE</name>
<dbReference type="Proteomes" id="UP000431177">
    <property type="component" value="Unassembled WGS sequence"/>
</dbReference>
<evidence type="ECO:0000313" key="2">
    <source>
        <dbReference type="Proteomes" id="UP000431177"/>
    </source>
</evidence>
<reference evidence="1 2" key="1">
    <citation type="journal article" date="2019" name="Nat. Med.">
        <title>A library of human gut bacterial isolates paired with longitudinal multiomics data enables mechanistic microbiome research.</title>
        <authorList>
            <person name="Poyet M."/>
            <person name="Groussin M."/>
            <person name="Gibbons S.M."/>
            <person name="Avila-Pacheco J."/>
            <person name="Jiang X."/>
            <person name="Kearney S.M."/>
            <person name="Perrotta A.R."/>
            <person name="Berdy B."/>
            <person name="Zhao S."/>
            <person name="Lieberman T.D."/>
            <person name="Swanson P.K."/>
            <person name="Smith M."/>
            <person name="Roesemann S."/>
            <person name="Alexander J.E."/>
            <person name="Rich S.A."/>
            <person name="Livny J."/>
            <person name="Vlamakis H."/>
            <person name="Clish C."/>
            <person name="Bullock K."/>
            <person name="Deik A."/>
            <person name="Scott J."/>
            <person name="Pierce K.A."/>
            <person name="Xavier R.J."/>
            <person name="Alm E.J."/>
        </authorList>
    </citation>
    <scope>NUCLEOTIDE SEQUENCE [LARGE SCALE GENOMIC DNA]</scope>
    <source>
        <strain evidence="1 2">BIOML-A2</strain>
    </source>
</reference>
<dbReference type="AlphaFoldDB" id="A0A7J5LKU8"/>
<protein>
    <submittedName>
        <fullName evidence="1">Uncharacterized protein</fullName>
    </submittedName>
</protein>
<gene>
    <name evidence="1" type="ORF">F9950_12780</name>
</gene>
<accession>A0A7J5LKU8</accession>
<evidence type="ECO:0000313" key="1">
    <source>
        <dbReference type="EMBL" id="KAB5326217.1"/>
    </source>
</evidence>
<organism evidence="1 2">
    <name type="scientific">Bacteroides stercoris</name>
    <dbReference type="NCBI Taxonomy" id="46506"/>
    <lineage>
        <taxon>Bacteria</taxon>
        <taxon>Pseudomonadati</taxon>
        <taxon>Bacteroidota</taxon>
        <taxon>Bacteroidia</taxon>
        <taxon>Bacteroidales</taxon>
        <taxon>Bacteroidaceae</taxon>
        <taxon>Bacteroides</taxon>
    </lineage>
</organism>